<organism evidence="2 3">
    <name type="scientific">Nitrolancea hollandica Lb</name>
    <dbReference type="NCBI Taxonomy" id="1129897"/>
    <lineage>
        <taxon>Bacteria</taxon>
        <taxon>Pseudomonadati</taxon>
        <taxon>Thermomicrobiota</taxon>
        <taxon>Thermomicrobia</taxon>
        <taxon>Sphaerobacterales</taxon>
        <taxon>Sphaerobacterineae</taxon>
        <taxon>Sphaerobacteraceae</taxon>
        <taxon>Nitrolancea</taxon>
    </lineage>
</organism>
<accession>I4EG03</accession>
<dbReference type="Proteomes" id="UP000004221">
    <property type="component" value="Unassembled WGS sequence"/>
</dbReference>
<gene>
    <name evidence="2" type="ORF">NITHO_2510013</name>
</gene>
<keyword evidence="1" id="KW-0812">Transmembrane</keyword>
<name>I4EG03_9BACT</name>
<keyword evidence="1" id="KW-0472">Membrane</keyword>
<reference evidence="2 3" key="1">
    <citation type="journal article" date="2012" name="ISME J.">
        <title>Nitrification expanded: discovery, physiology and genomics of a nitrite-oxidizing bacterium from the phylum Chloroflexi.</title>
        <authorList>
            <person name="Sorokin D.Y."/>
            <person name="Lucker S."/>
            <person name="Vejmelkova D."/>
            <person name="Kostrikina N.A."/>
            <person name="Kleerebezem R."/>
            <person name="Rijpstra W.I."/>
            <person name="Damste J.S."/>
            <person name="Le Paslier D."/>
            <person name="Muyzer G."/>
            <person name="Wagner M."/>
            <person name="van Loosdrecht M.C."/>
            <person name="Daims H."/>
        </authorList>
    </citation>
    <scope>NUCLEOTIDE SEQUENCE [LARGE SCALE GENOMIC DNA]</scope>
    <source>
        <strain evidence="3">none</strain>
    </source>
</reference>
<feature type="transmembrane region" description="Helical" evidence="1">
    <location>
        <begin position="74"/>
        <end position="97"/>
    </location>
</feature>
<evidence type="ECO:0000313" key="3">
    <source>
        <dbReference type="Proteomes" id="UP000004221"/>
    </source>
</evidence>
<comment type="caution">
    <text evidence="2">The sequence shown here is derived from an EMBL/GenBank/DDBJ whole genome shotgun (WGS) entry which is preliminary data.</text>
</comment>
<proteinExistence type="predicted"/>
<evidence type="ECO:0000256" key="1">
    <source>
        <dbReference type="SAM" id="Phobius"/>
    </source>
</evidence>
<dbReference type="RefSeq" id="WP_008477067.1">
    <property type="nucleotide sequence ID" value="NZ_CAGS01000170.1"/>
</dbReference>
<keyword evidence="3" id="KW-1185">Reference proteome</keyword>
<protein>
    <submittedName>
        <fullName evidence="2">Uncharacterized protein</fullName>
    </submittedName>
</protein>
<sequence length="110" mass="12459">METKPPMPLTVQRVQWIDSPPNPRRRMNVLNYADAELIPYQIIRVPVPQVTEFGRSLDRERITEPPIGPANPPIWRMLAVIAACWLLTGFALVGLFASLRWVLRLMGVGA</sequence>
<dbReference type="EMBL" id="CAGS01000170">
    <property type="protein sequence ID" value="CCF83615.1"/>
    <property type="molecule type" value="Genomic_DNA"/>
</dbReference>
<evidence type="ECO:0000313" key="2">
    <source>
        <dbReference type="EMBL" id="CCF83615.1"/>
    </source>
</evidence>
<keyword evidence="1" id="KW-1133">Transmembrane helix</keyword>
<dbReference type="AlphaFoldDB" id="I4EG03"/>